<feature type="region of interest" description="Disordered" evidence="1">
    <location>
        <begin position="358"/>
        <end position="391"/>
    </location>
</feature>
<evidence type="ECO:0000313" key="4">
    <source>
        <dbReference type="Proteomes" id="UP000650833"/>
    </source>
</evidence>
<evidence type="ECO:0000313" key="3">
    <source>
        <dbReference type="EMBL" id="KAG2208349.1"/>
    </source>
</evidence>
<comment type="caution">
    <text evidence="3">The sequence shown here is derived from an EMBL/GenBank/DDBJ whole genome shotgun (WGS) entry which is preliminary data.</text>
</comment>
<organism evidence="3 4">
    <name type="scientific">Mucor plumbeus</name>
    <dbReference type="NCBI Taxonomy" id="97098"/>
    <lineage>
        <taxon>Eukaryota</taxon>
        <taxon>Fungi</taxon>
        <taxon>Fungi incertae sedis</taxon>
        <taxon>Mucoromycota</taxon>
        <taxon>Mucoromycotina</taxon>
        <taxon>Mucoromycetes</taxon>
        <taxon>Mucorales</taxon>
        <taxon>Mucorineae</taxon>
        <taxon>Mucoraceae</taxon>
        <taxon>Mucor</taxon>
    </lineage>
</organism>
<accession>A0A8H7RBL1</accession>
<keyword evidence="2" id="KW-0472">Membrane</keyword>
<evidence type="ECO:0000256" key="2">
    <source>
        <dbReference type="SAM" id="Phobius"/>
    </source>
</evidence>
<feature type="transmembrane region" description="Helical" evidence="2">
    <location>
        <begin position="27"/>
        <end position="47"/>
    </location>
</feature>
<feature type="compositionally biased region" description="Polar residues" evidence="1">
    <location>
        <begin position="375"/>
        <end position="390"/>
    </location>
</feature>
<keyword evidence="2" id="KW-0812">Transmembrane</keyword>
<reference evidence="3" key="1">
    <citation type="submission" date="2020-12" db="EMBL/GenBank/DDBJ databases">
        <title>Metabolic potential, ecology and presence of endohyphal bacteria is reflected in genomic diversity of Mucoromycotina.</title>
        <authorList>
            <person name="Muszewska A."/>
            <person name="Okrasinska A."/>
            <person name="Steczkiewicz K."/>
            <person name="Drgas O."/>
            <person name="Orlowska M."/>
            <person name="Perlinska-Lenart U."/>
            <person name="Aleksandrzak-Piekarczyk T."/>
            <person name="Szatraj K."/>
            <person name="Zielenkiewicz U."/>
            <person name="Pilsyk S."/>
            <person name="Malc E."/>
            <person name="Mieczkowski P."/>
            <person name="Kruszewska J.S."/>
            <person name="Biernat P."/>
            <person name="Pawlowska J."/>
        </authorList>
    </citation>
    <scope>NUCLEOTIDE SEQUENCE</scope>
    <source>
        <strain evidence="3">CBS 226.32</strain>
    </source>
</reference>
<dbReference type="Proteomes" id="UP000650833">
    <property type="component" value="Unassembled WGS sequence"/>
</dbReference>
<dbReference type="OrthoDB" id="206005at2759"/>
<keyword evidence="4" id="KW-1185">Reference proteome</keyword>
<protein>
    <submittedName>
        <fullName evidence="3">Uncharacterized protein</fullName>
    </submittedName>
</protein>
<sequence>MEAPITLNDQVVQLVFGLANLKVDIPFINLSLPVLDVLFAILINYSYRSALGVSHNQVGWYQGLLATLVMATGGGCTVAVLRGEPIGILKSNEFWGIHCTTYLAMFSNPYVYQVVDFLFSVPVVEHVFTLSDSILRALAMIQVGVEGVSSNPALGADKFVAKVLCGTLAGCGGGLWIDAFRLNQPNWTFSTPRLLHVASVDMKVSFLTSLFYVFATTPSFCEYFNLPIIKPIEAQAWSAVFLTSGLVYGSYSNKWAKQSKAIEEINEKLAEEKKSDSISKVSCGDITMHKKNLRSTNRRPTIRIDKSKIGVPTDFRASNNSPVMEEFTDTASATEAASILTNSDFLATMAQITDALQKFPLAKPNRQPYKKSPKSRNSPISTSQSDQQISRRPVSLLKNASLQQTPVLAKAMPNNKANPTIEASTSMIIGATKNDMFKHFSEKEKNVLQLTKSSSIQNMEGLTKDENRMTTIDLTGGYYDFSSCLQSRIDAQIVELARARSNKANRSPRNNMVFDKPTIMI</sequence>
<keyword evidence="2" id="KW-1133">Transmembrane helix</keyword>
<gene>
    <name evidence="3" type="ORF">INT46_003673</name>
</gene>
<evidence type="ECO:0000256" key="1">
    <source>
        <dbReference type="SAM" id="MobiDB-lite"/>
    </source>
</evidence>
<dbReference type="AlphaFoldDB" id="A0A8H7RBL1"/>
<feature type="transmembrane region" description="Helical" evidence="2">
    <location>
        <begin position="59"/>
        <end position="81"/>
    </location>
</feature>
<name>A0A8H7RBL1_9FUNG</name>
<proteinExistence type="predicted"/>
<dbReference type="EMBL" id="JAEPRC010000114">
    <property type="protein sequence ID" value="KAG2208349.1"/>
    <property type="molecule type" value="Genomic_DNA"/>
</dbReference>